<dbReference type="RefSeq" id="XP_036635286.1">
    <property type="nucleotide sequence ID" value="XM_036773813.1"/>
</dbReference>
<dbReference type="GeneID" id="59374044"/>
<dbReference type="AlphaFoldDB" id="A0A8H7A3F5"/>
<dbReference type="Proteomes" id="UP000623687">
    <property type="component" value="Unassembled WGS sequence"/>
</dbReference>
<evidence type="ECO:0000313" key="1">
    <source>
        <dbReference type="EMBL" id="KAF7437387.1"/>
    </source>
</evidence>
<dbReference type="VEuPathDB" id="FungiDB:PC9H_004226"/>
<evidence type="ECO:0000313" key="2">
    <source>
        <dbReference type="Proteomes" id="UP000623687"/>
    </source>
</evidence>
<comment type="caution">
    <text evidence="1">The sequence shown here is derived from an EMBL/GenBank/DDBJ whole genome shotgun (WGS) entry which is preliminary data.</text>
</comment>
<proteinExistence type="predicted"/>
<dbReference type="EMBL" id="JACETU010000002">
    <property type="protein sequence ID" value="KAF7437387.1"/>
    <property type="molecule type" value="Genomic_DNA"/>
</dbReference>
<dbReference type="OrthoDB" id="3254408at2759"/>
<keyword evidence="2" id="KW-1185">Reference proteome</keyword>
<sequence length="159" mass="18215">MDKIVTVYRKKFANAVGLTRDQELILSPVGFLAARKQDMTWSDSVVEQFSLVDLFTTDESDFYGPYNTLLFELFPANEHYQSLRERRPMTSAMGTNFSIYELTTANNQLLPVRIIPDPRFLIDTAPKEQWSYDILDPAGEAKMREIVEEVKAMSVVPNP</sequence>
<accession>A0A8H7A3F5</accession>
<name>A0A8H7A3F5_PLEOS</name>
<reference evidence="1" key="1">
    <citation type="submission" date="2019-07" db="EMBL/GenBank/DDBJ databases">
        <authorList>
            <person name="Palmer J.M."/>
        </authorList>
    </citation>
    <scope>NUCLEOTIDE SEQUENCE</scope>
    <source>
        <strain evidence="1">PC9</strain>
    </source>
</reference>
<protein>
    <submittedName>
        <fullName evidence="1">Uncharacterized protein</fullName>
    </submittedName>
</protein>
<organism evidence="1 2">
    <name type="scientific">Pleurotus ostreatus</name>
    <name type="common">Oyster mushroom</name>
    <name type="synonym">White-rot fungus</name>
    <dbReference type="NCBI Taxonomy" id="5322"/>
    <lineage>
        <taxon>Eukaryota</taxon>
        <taxon>Fungi</taxon>
        <taxon>Dikarya</taxon>
        <taxon>Basidiomycota</taxon>
        <taxon>Agaricomycotina</taxon>
        <taxon>Agaricomycetes</taxon>
        <taxon>Agaricomycetidae</taxon>
        <taxon>Agaricales</taxon>
        <taxon>Pleurotineae</taxon>
        <taxon>Pleurotaceae</taxon>
        <taxon>Pleurotus</taxon>
    </lineage>
</organism>
<gene>
    <name evidence="1" type="ORF">PC9H_004226</name>
</gene>